<evidence type="ECO:0000313" key="2">
    <source>
        <dbReference type="Proteomes" id="UP000204630"/>
    </source>
</evidence>
<dbReference type="GeneID" id="26797794"/>
<proteinExistence type="predicted"/>
<dbReference type="Proteomes" id="UP000204630">
    <property type="component" value="Segment"/>
</dbReference>
<sequence length="50" mass="5848">MKSVYFTKNSIEHEMTVAYLNELHDDILDIEYGLETSAYFTKITVYSLPI</sequence>
<dbReference type="EMBL" id="KT339177">
    <property type="protein sequence ID" value="ALA06982.1"/>
    <property type="molecule type" value="Genomic_DNA"/>
</dbReference>
<organism evidence="1 2">
    <name type="scientific">Lactococcus phage GE1</name>
    <dbReference type="NCBI Taxonomy" id="1698369"/>
    <lineage>
        <taxon>Viruses</taxon>
        <taxon>Duplodnaviria</taxon>
        <taxon>Heunggongvirae</taxon>
        <taxon>Uroviricota</taxon>
        <taxon>Caudoviricetes</taxon>
        <taxon>Chertseyvirus</taxon>
        <taxon>Chertseyvirus GE1</taxon>
    </lineage>
</organism>
<dbReference type="KEGG" id="vg:26797794"/>
<evidence type="ECO:0000313" key="1">
    <source>
        <dbReference type="EMBL" id="ALA06982.1"/>
    </source>
</evidence>
<keyword evidence="2" id="KW-1185">Reference proteome</keyword>
<dbReference type="RefSeq" id="YP_009226656.1">
    <property type="nucleotide sequence ID" value="NC_029118.1"/>
</dbReference>
<protein>
    <submittedName>
        <fullName evidence="1">Uncharacterized protein</fullName>
    </submittedName>
</protein>
<accession>A0A0N9BAT6</accession>
<reference evidence="1 2" key="1">
    <citation type="journal article" date="2015" name="Appl. Environ. Microbiol.">
        <title>A virulent phage infecting Lactococcus garvieae, with homology to Lactococcus lactis phages.</title>
        <authorList>
            <person name="Eraclio G."/>
            <person name="Tremblay D.M."/>
            <person name="Lacelle-Cote A."/>
            <person name="Labrie S.J."/>
            <person name="Fortina M.G."/>
            <person name="Moineau S."/>
        </authorList>
    </citation>
    <scope>NUCLEOTIDE SEQUENCE [LARGE SCALE GENOMIC DNA]</scope>
</reference>
<name>A0A0N9BAT6_9CAUD</name>